<dbReference type="InterPro" id="IPR011006">
    <property type="entry name" value="CheY-like_superfamily"/>
</dbReference>
<dbReference type="AlphaFoldDB" id="A0A1H5SJ54"/>
<feature type="modified residue" description="4-aspartylphosphate" evidence="1">
    <location>
        <position position="61"/>
    </location>
</feature>
<organism evidence="3 4">
    <name type="scientific">Halpernia humi</name>
    <dbReference type="NCBI Taxonomy" id="493375"/>
    <lineage>
        <taxon>Bacteria</taxon>
        <taxon>Pseudomonadati</taxon>
        <taxon>Bacteroidota</taxon>
        <taxon>Flavobacteriia</taxon>
        <taxon>Flavobacteriales</taxon>
        <taxon>Weeksellaceae</taxon>
        <taxon>Chryseobacterium group</taxon>
        <taxon>Halpernia</taxon>
    </lineage>
</organism>
<gene>
    <name evidence="3" type="ORF">SAMN05421847_0142</name>
</gene>
<keyword evidence="4" id="KW-1185">Reference proteome</keyword>
<dbReference type="OrthoDB" id="659223at2"/>
<proteinExistence type="predicted"/>
<sequence length="223" mass="25648">MFKKILVVEDFESASISVQKALKDLKISEEDADFVYYCDAAFELFKKSMAENDPYDLLITDLSFVPDYKIQNLKSGKQLISEIRSISPDLKILVFSGEKRAQKIRFLFDDLKINGFVSKGRMDVKDLKKAINTIYKDQKYLSQENLVHIRKNHAIELTTVQYNLLKLLSEGVFQKDVPQYLKQKNIKPNSLSSIEKIISQLKVTFQAKNNEQLIAICKDLGVL</sequence>
<dbReference type="Proteomes" id="UP000236738">
    <property type="component" value="Unassembled WGS sequence"/>
</dbReference>
<dbReference type="GO" id="GO:0003677">
    <property type="term" value="F:DNA binding"/>
    <property type="evidence" value="ECO:0007669"/>
    <property type="project" value="UniProtKB-KW"/>
</dbReference>
<evidence type="ECO:0000256" key="1">
    <source>
        <dbReference type="PROSITE-ProRule" id="PRU00169"/>
    </source>
</evidence>
<dbReference type="SUPFAM" id="SSF52172">
    <property type="entry name" value="CheY-like"/>
    <property type="match status" value="1"/>
</dbReference>
<evidence type="ECO:0000259" key="2">
    <source>
        <dbReference type="PROSITE" id="PS50110"/>
    </source>
</evidence>
<dbReference type="EMBL" id="FNUS01000001">
    <property type="protein sequence ID" value="SEF49787.1"/>
    <property type="molecule type" value="Genomic_DNA"/>
</dbReference>
<name>A0A1H5SJ54_9FLAO</name>
<reference evidence="4" key="1">
    <citation type="submission" date="2016-10" db="EMBL/GenBank/DDBJ databases">
        <authorList>
            <person name="Varghese N."/>
            <person name="Submissions S."/>
        </authorList>
    </citation>
    <scope>NUCLEOTIDE SEQUENCE [LARGE SCALE GENOMIC DNA]</scope>
    <source>
        <strain evidence="4">DSM 21580</strain>
    </source>
</reference>
<dbReference type="PROSITE" id="PS50110">
    <property type="entry name" value="RESPONSE_REGULATORY"/>
    <property type="match status" value="1"/>
</dbReference>
<dbReference type="RefSeq" id="WP_103912205.1">
    <property type="nucleotide sequence ID" value="NZ_FNUS01000001.1"/>
</dbReference>
<feature type="domain" description="Response regulatory" evidence="2">
    <location>
        <begin position="4"/>
        <end position="134"/>
    </location>
</feature>
<dbReference type="Gene3D" id="3.40.50.2300">
    <property type="match status" value="1"/>
</dbReference>
<dbReference type="InterPro" id="IPR001789">
    <property type="entry name" value="Sig_transdc_resp-reg_receiver"/>
</dbReference>
<dbReference type="GO" id="GO:0000160">
    <property type="term" value="P:phosphorelay signal transduction system"/>
    <property type="evidence" value="ECO:0007669"/>
    <property type="project" value="InterPro"/>
</dbReference>
<keyword evidence="1" id="KW-0597">Phosphoprotein</keyword>
<evidence type="ECO:0000313" key="3">
    <source>
        <dbReference type="EMBL" id="SEF49787.1"/>
    </source>
</evidence>
<evidence type="ECO:0000313" key="4">
    <source>
        <dbReference type="Proteomes" id="UP000236738"/>
    </source>
</evidence>
<protein>
    <submittedName>
        <fullName evidence="3">DNA-binding response regulator, NarL/FixJ family, contains REC and HTH domains</fullName>
    </submittedName>
</protein>
<keyword evidence="3" id="KW-0238">DNA-binding</keyword>
<accession>A0A1H5SJ54</accession>